<sequence>MYSPGSGGWPVVGNGASLGRSSSTRFAPHDFRYNGRVAMALLPSLVVLAAYGGNAVSAALAVGLMSTYILDALRYKEGAFMASWITMGSANLAMIFSTLLMKSEASIPLTLLIFVLNGLTLFLAGLWASLQFRFVQLQYPGVVIAFEKMLMAGCLPVGAAVQTWGMVSGVGMSSSCFFLAGLLCALYYFFALPLPSSFHLGTKGKIATGGAKAKVHVLQDPADGFTAFVLVTTLPVAVYFTTHWAAIFQWVHLWSLLLLASGPLLLVTSLKDGLWWLGEGRAVNALRRLLLLASLAVFLAALEERVIFHSFNQYIRLTAPWNYLAVTVCLYGVAALVLLHCGQSMSAEVESMLVGPLLMLSAAVGALAGGLPIWMLPAPLAAAAGLAMFYDTYSLRDYSLFVAGSLATGGWFVWHHFWFLDISLQGVHLRALCCVVVAAMLPATLAPGLLHAAAPRSVLGAVLLVQAGLVCWLEERLYAGDHQEVTYNMHSMYPPWLVAATSVLGLAAARHLQAAAAISDTAAYILQCAYAAKLSMLFLPEAQLTVPVLGMLLAATPPLLLHKAGPSQPREELDHPGRERRHRLMPWQGLGLAAAVVLSVVAARFAIFDIAQFVLDRRPSEALVAGLLVLCMALGCLPLVQRYYPHSQGAKRALLLAATLAALLVLLRPPLPIRGGAECPPGLPLGLCPRLWDAGHVPAHEQDDVSVWGDGLRRRTHWPLWLMLGSAFLGLSAMTQPGASGGTLGPILRAGQVGGSAALAAAYLALEFFPGLPLLQVVVLVTALVAALFLVLLQLPVPGGAAIMPALGAAWAAGLPLALFVASTAALPELPEAAERLLPDSERELDEERRDAVWAAVLAVYAAESLLLAFALKLRVAAALAGHRGPRPSAPAAAAALGLDDAGFQKAASFLGQCMPAFVQAPGSGQASLKGAGGMALQRLAKDGLGWAPTCCNLVTLLCFGLCLALNEKVTGGEAVAILLLAPVLLLLAQDPLLLRWLEDRRRYVPPCAAITAYLLVAAVWQIIDGVGFAGWSAYSAWLVARHGALLLATLPCQLLLLTYLWRAAYQPPVALVAVAAPLNFLVLWLAEMDELKISAGVSLAAAAVMLLAVQQSSQKQGRALV</sequence>
<gene>
    <name evidence="2" type="ORF">D9Q98_003258</name>
</gene>
<reference evidence="2" key="2">
    <citation type="submission" date="2020-11" db="EMBL/GenBank/DDBJ databases">
        <authorList>
            <person name="Cecchin M."/>
            <person name="Marcolungo L."/>
            <person name="Rossato M."/>
            <person name="Girolomoni L."/>
            <person name="Cosentino E."/>
            <person name="Cuine S."/>
            <person name="Li-Beisson Y."/>
            <person name="Delledonne M."/>
            <person name="Ballottari M."/>
        </authorList>
    </citation>
    <scope>NUCLEOTIDE SEQUENCE</scope>
    <source>
        <strain evidence="2">211/11P</strain>
        <tissue evidence="2">Whole cell</tissue>
    </source>
</reference>
<feature type="transmembrane region" description="Helical" evidence="1">
    <location>
        <begin position="45"/>
        <end position="70"/>
    </location>
</feature>
<dbReference type="AlphaFoldDB" id="A0A9D4YYS5"/>
<dbReference type="PANTHER" id="PTHR35313:SF1">
    <property type="entry name" value="NO EXINE FORMATION 1"/>
    <property type="match status" value="1"/>
</dbReference>
<evidence type="ECO:0000256" key="1">
    <source>
        <dbReference type="SAM" id="Phobius"/>
    </source>
</evidence>
<feature type="transmembrane region" description="Helical" evidence="1">
    <location>
        <begin position="82"/>
        <end position="101"/>
    </location>
</feature>
<feature type="transmembrane region" description="Helical" evidence="1">
    <location>
        <begin position="1092"/>
        <end position="1110"/>
    </location>
</feature>
<feature type="transmembrane region" description="Helical" evidence="1">
    <location>
        <begin position="1004"/>
        <end position="1024"/>
    </location>
</feature>
<feature type="transmembrane region" description="Helical" evidence="1">
    <location>
        <begin position="142"/>
        <end position="164"/>
    </location>
</feature>
<dbReference type="EMBL" id="SIDB01000004">
    <property type="protein sequence ID" value="KAI3433444.1"/>
    <property type="molecule type" value="Genomic_DNA"/>
</dbReference>
<comment type="caution">
    <text evidence="2">The sequence shown here is derived from an EMBL/GenBank/DDBJ whole genome shotgun (WGS) entry which is preliminary data.</text>
</comment>
<feature type="transmembrane region" description="Helical" evidence="1">
    <location>
        <begin position="170"/>
        <end position="190"/>
    </location>
</feature>
<keyword evidence="1" id="KW-0472">Membrane</keyword>
<evidence type="ECO:0000313" key="3">
    <source>
        <dbReference type="Proteomes" id="UP001055712"/>
    </source>
</evidence>
<proteinExistence type="predicted"/>
<dbReference type="Proteomes" id="UP001055712">
    <property type="component" value="Unassembled WGS sequence"/>
</dbReference>
<feature type="transmembrane region" description="Helical" evidence="1">
    <location>
        <begin position="805"/>
        <end position="827"/>
    </location>
</feature>
<keyword evidence="1" id="KW-0812">Transmembrane</keyword>
<accession>A0A9D4YYS5</accession>
<feature type="transmembrane region" description="Helical" evidence="1">
    <location>
        <begin position="973"/>
        <end position="995"/>
    </location>
</feature>
<reference evidence="2" key="1">
    <citation type="journal article" date="2019" name="Plant J.">
        <title>Chlorella vulgaris genome assembly and annotation reveals the molecular basis for metabolic acclimation to high light conditions.</title>
        <authorList>
            <person name="Cecchin M."/>
            <person name="Marcolungo L."/>
            <person name="Rossato M."/>
            <person name="Girolomoni L."/>
            <person name="Cosentino E."/>
            <person name="Cuine S."/>
            <person name="Li-Beisson Y."/>
            <person name="Delledonne M."/>
            <person name="Ballottari M."/>
        </authorList>
    </citation>
    <scope>NUCLEOTIDE SEQUENCE</scope>
    <source>
        <strain evidence="2">211/11P</strain>
    </source>
</reference>
<feature type="transmembrane region" description="Helical" evidence="1">
    <location>
        <begin position="289"/>
        <end position="308"/>
    </location>
</feature>
<organism evidence="2 3">
    <name type="scientific">Chlorella vulgaris</name>
    <name type="common">Green alga</name>
    <dbReference type="NCBI Taxonomy" id="3077"/>
    <lineage>
        <taxon>Eukaryota</taxon>
        <taxon>Viridiplantae</taxon>
        <taxon>Chlorophyta</taxon>
        <taxon>core chlorophytes</taxon>
        <taxon>Trebouxiophyceae</taxon>
        <taxon>Chlorellales</taxon>
        <taxon>Chlorellaceae</taxon>
        <taxon>Chlorella clade</taxon>
        <taxon>Chlorella</taxon>
    </lineage>
</organism>
<feature type="transmembrane region" description="Helical" evidence="1">
    <location>
        <begin position="351"/>
        <end position="368"/>
    </location>
</feature>
<feature type="transmembrane region" description="Helical" evidence="1">
    <location>
        <begin position="429"/>
        <end position="450"/>
    </location>
</feature>
<evidence type="ECO:0008006" key="4">
    <source>
        <dbReference type="Google" id="ProtNLM"/>
    </source>
</evidence>
<keyword evidence="1" id="KW-1133">Transmembrane helix</keyword>
<protein>
    <recommendedName>
        <fullName evidence="4">No exine formation 1</fullName>
    </recommendedName>
</protein>
<feature type="transmembrane region" description="Helical" evidence="1">
    <location>
        <begin position="1069"/>
        <end position="1086"/>
    </location>
</feature>
<feature type="transmembrane region" description="Helical" evidence="1">
    <location>
        <begin position="1044"/>
        <end position="1062"/>
    </location>
</feature>
<feature type="transmembrane region" description="Helical" evidence="1">
    <location>
        <begin position="398"/>
        <end position="417"/>
    </location>
</feature>
<feature type="transmembrane region" description="Helical" evidence="1">
    <location>
        <begin position="247"/>
        <end position="268"/>
    </location>
</feature>
<dbReference type="PANTHER" id="PTHR35313">
    <property type="entry name" value="NO EXINE FORMATION 1"/>
    <property type="match status" value="1"/>
</dbReference>
<keyword evidence="3" id="KW-1185">Reference proteome</keyword>
<name>A0A9D4YYS5_CHLVU</name>
<feature type="transmembrane region" description="Helical" evidence="1">
    <location>
        <begin position="107"/>
        <end position="130"/>
    </location>
</feature>
<feature type="transmembrane region" description="Helical" evidence="1">
    <location>
        <begin position="945"/>
        <end position="967"/>
    </location>
</feature>
<feature type="transmembrane region" description="Helical" evidence="1">
    <location>
        <begin position="653"/>
        <end position="671"/>
    </location>
</feature>
<feature type="transmembrane region" description="Helical" evidence="1">
    <location>
        <begin position="493"/>
        <end position="509"/>
    </location>
</feature>
<feature type="transmembrane region" description="Helical" evidence="1">
    <location>
        <begin position="772"/>
        <end position="793"/>
    </location>
</feature>
<feature type="transmembrane region" description="Helical" evidence="1">
    <location>
        <begin position="590"/>
        <end position="610"/>
    </location>
</feature>
<evidence type="ECO:0000313" key="2">
    <source>
        <dbReference type="EMBL" id="KAI3433444.1"/>
    </source>
</evidence>
<dbReference type="OrthoDB" id="10046650at2759"/>
<feature type="transmembrane region" description="Helical" evidence="1">
    <location>
        <begin position="320"/>
        <end position="339"/>
    </location>
</feature>
<feature type="transmembrane region" description="Helical" evidence="1">
    <location>
        <begin position="852"/>
        <end position="872"/>
    </location>
</feature>
<feature type="transmembrane region" description="Helical" evidence="1">
    <location>
        <begin position="622"/>
        <end position="641"/>
    </location>
</feature>